<protein>
    <recommendedName>
        <fullName evidence="5">protein adenylyltransferase</fullName>
        <ecNumber evidence="5">2.7.7.108</ecNumber>
    </recommendedName>
</protein>
<dbReference type="GO" id="GO:0070733">
    <property type="term" value="F:AMPylase activity"/>
    <property type="evidence" value="ECO:0007669"/>
    <property type="project" value="UniProtKB-EC"/>
</dbReference>
<dbReference type="Gene3D" id="1.10.3290.10">
    <property type="entry name" value="Fido-like domain"/>
    <property type="match status" value="1"/>
</dbReference>
<comment type="catalytic activity">
    <reaction evidence="6">
        <text>L-threonyl-[protein] + ATP = 3-O-(5'-adenylyl)-L-threonyl-[protein] + diphosphate</text>
        <dbReference type="Rhea" id="RHEA:54292"/>
        <dbReference type="Rhea" id="RHEA-COMP:11060"/>
        <dbReference type="Rhea" id="RHEA-COMP:13847"/>
        <dbReference type="ChEBI" id="CHEBI:30013"/>
        <dbReference type="ChEBI" id="CHEBI:30616"/>
        <dbReference type="ChEBI" id="CHEBI:33019"/>
        <dbReference type="ChEBI" id="CHEBI:138113"/>
        <dbReference type="EC" id="2.7.7.108"/>
    </reaction>
</comment>
<dbReference type="AlphaFoldDB" id="A0A2N6SYU8"/>
<dbReference type="InterPro" id="IPR003812">
    <property type="entry name" value="Fido"/>
</dbReference>
<keyword evidence="4" id="KW-0067">ATP-binding</keyword>
<dbReference type="PANTHER" id="PTHR39560">
    <property type="entry name" value="PROTEIN ADENYLYLTRANSFERASE FIC-RELATED"/>
    <property type="match status" value="1"/>
</dbReference>
<dbReference type="SUPFAM" id="SSF140931">
    <property type="entry name" value="Fic-like"/>
    <property type="match status" value="1"/>
</dbReference>
<name>A0A2N6SYU8_9CORY</name>
<dbReference type="PANTHER" id="PTHR39560:SF1">
    <property type="entry name" value="PROTEIN ADENYLYLTRANSFERASE FIC-RELATED"/>
    <property type="match status" value="1"/>
</dbReference>
<dbReference type="GO" id="GO:0051302">
    <property type="term" value="P:regulation of cell division"/>
    <property type="evidence" value="ECO:0007669"/>
    <property type="project" value="TreeGrafter"/>
</dbReference>
<dbReference type="EC" id="2.7.7.108" evidence="5"/>
<dbReference type="GO" id="GO:0005524">
    <property type="term" value="F:ATP binding"/>
    <property type="evidence" value="ECO:0007669"/>
    <property type="project" value="UniProtKB-KW"/>
</dbReference>
<comment type="catalytic activity">
    <reaction evidence="7">
        <text>L-tyrosyl-[protein] + ATP = O-(5'-adenylyl)-L-tyrosyl-[protein] + diphosphate</text>
        <dbReference type="Rhea" id="RHEA:54288"/>
        <dbReference type="Rhea" id="RHEA-COMP:10136"/>
        <dbReference type="Rhea" id="RHEA-COMP:13846"/>
        <dbReference type="ChEBI" id="CHEBI:30616"/>
        <dbReference type="ChEBI" id="CHEBI:33019"/>
        <dbReference type="ChEBI" id="CHEBI:46858"/>
        <dbReference type="ChEBI" id="CHEBI:83624"/>
        <dbReference type="EC" id="2.7.7.108"/>
    </reaction>
</comment>
<feature type="domain" description="Fido" evidence="8">
    <location>
        <begin position="131"/>
        <end position="266"/>
    </location>
</feature>
<dbReference type="Pfam" id="PF02661">
    <property type="entry name" value="Fic"/>
    <property type="match status" value="1"/>
</dbReference>
<keyword evidence="1" id="KW-0808">Transferase</keyword>
<evidence type="ECO:0000313" key="9">
    <source>
        <dbReference type="EMBL" id="PMC62241.1"/>
    </source>
</evidence>
<keyword evidence="3" id="KW-0547">Nucleotide-binding</keyword>
<dbReference type="InterPro" id="IPR036597">
    <property type="entry name" value="Fido-like_dom_sf"/>
</dbReference>
<evidence type="ECO:0000256" key="1">
    <source>
        <dbReference type="ARBA" id="ARBA00022679"/>
    </source>
</evidence>
<dbReference type="EMBL" id="PNHF01000013">
    <property type="protein sequence ID" value="PMC62241.1"/>
    <property type="molecule type" value="Genomic_DNA"/>
</dbReference>
<dbReference type="RefSeq" id="WP_102212792.1">
    <property type="nucleotide sequence ID" value="NZ_PNHF01000013.1"/>
</dbReference>
<evidence type="ECO:0000256" key="5">
    <source>
        <dbReference type="ARBA" id="ARBA00034531"/>
    </source>
</evidence>
<evidence type="ECO:0000256" key="3">
    <source>
        <dbReference type="ARBA" id="ARBA00022741"/>
    </source>
</evidence>
<keyword evidence="2" id="KW-0548">Nucleotidyltransferase</keyword>
<comment type="caution">
    <text evidence="9">The sequence shown here is derived from an EMBL/GenBank/DDBJ whole genome shotgun (WGS) entry which is preliminary data.</text>
</comment>
<evidence type="ECO:0000256" key="6">
    <source>
        <dbReference type="ARBA" id="ARBA00047939"/>
    </source>
</evidence>
<proteinExistence type="predicted"/>
<gene>
    <name evidence="9" type="ORF">CJ204_06585</name>
</gene>
<sequence>MTGHIRPGRGDDASRIPAIIRAQGIEGFRSTRALAWRLGLVAEQSLDLDDYLLRAKTECRDSGISERPLPKPLWRRLRPRPPYEHPRFPVLDNRPGIISGQALAEFEARASSVRMLMELTAPSESMTAGFRSAKEILSLHGRLFGDVYAWAGQVRTVGIAKGGVRFAAPPDIIDHLESAVRSLARLGESDSPGALASFLAHYLWAHPFREGNGRTATTILMCLTGPAGVAGIEPEEWHEASRRSLAVPGHPNPEPWLAITSRLITAATPPPKGNTP</sequence>
<accession>A0A2N6SYU8</accession>
<dbReference type="Proteomes" id="UP000235363">
    <property type="component" value="Unassembled WGS sequence"/>
</dbReference>
<evidence type="ECO:0000256" key="4">
    <source>
        <dbReference type="ARBA" id="ARBA00022840"/>
    </source>
</evidence>
<evidence type="ECO:0000259" key="8">
    <source>
        <dbReference type="PROSITE" id="PS51459"/>
    </source>
</evidence>
<evidence type="ECO:0000256" key="2">
    <source>
        <dbReference type="ARBA" id="ARBA00022695"/>
    </source>
</evidence>
<evidence type="ECO:0000313" key="10">
    <source>
        <dbReference type="Proteomes" id="UP000235363"/>
    </source>
</evidence>
<organism evidence="9 10">
    <name type="scientific">Corynebacterium xerosis</name>
    <dbReference type="NCBI Taxonomy" id="1725"/>
    <lineage>
        <taxon>Bacteria</taxon>
        <taxon>Bacillati</taxon>
        <taxon>Actinomycetota</taxon>
        <taxon>Actinomycetes</taxon>
        <taxon>Mycobacteriales</taxon>
        <taxon>Corynebacteriaceae</taxon>
        <taxon>Corynebacterium</taxon>
    </lineage>
</organism>
<reference evidence="9 10" key="1">
    <citation type="submission" date="2017-09" db="EMBL/GenBank/DDBJ databases">
        <title>Bacterial strain isolated from the female urinary microbiota.</title>
        <authorList>
            <person name="Thomas-White K."/>
            <person name="Kumar N."/>
            <person name="Forster S."/>
            <person name="Putonti C."/>
            <person name="Lawley T."/>
            <person name="Wolfe A.J."/>
        </authorList>
    </citation>
    <scope>NUCLEOTIDE SEQUENCE [LARGE SCALE GENOMIC DNA]</scope>
    <source>
        <strain evidence="9 10">UMB0908</strain>
    </source>
</reference>
<evidence type="ECO:0000256" key="7">
    <source>
        <dbReference type="ARBA" id="ARBA00048696"/>
    </source>
</evidence>
<dbReference type="PROSITE" id="PS51459">
    <property type="entry name" value="FIDO"/>
    <property type="match status" value="1"/>
</dbReference>